<feature type="compositionally biased region" description="Acidic residues" evidence="1">
    <location>
        <begin position="404"/>
        <end position="429"/>
    </location>
</feature>
<evidence type="ECO:0000256" key="3">
    <source>
        <dbReference type="SAM" id="SignalP"/>
    </source>
</evidence>
<feature type="signal peptide" evidence="3">
    <location>
        <begin position="1"/>
        <end position="35"/>
    </location>
</feature>
<keyword evidence="2" id="KW-0812">Transmembrane</keyword>
<dbReference type="Proteomes" id="UP000538929">
    <property type="component" value="Unassembled WGS sequence"/>
</dbReference>
<feature type="region of interest" description="Disordered" evidence="1">
    <location>
        <begin position="395"/>
        <end position="456"/>
    </location>
</feature>
<dbReference type="NCBIfam" id="TIGR01167">
    <property type="entry name" value="LPXTG_anchor"/>
    <property type="match status" value="1"/>
</dbReference>
<evidence type="ECO:0000313" key="6">
    <source>
        <dbReference type="Proteomes" id="UP000538929"/>
    </source>
</evidence>
<keyword evidence="2" id="KW-0472">Membrane</keyword>
<dbReference type="EMBL" id="VKHT01000507">
    <property type="protein sequence ID" value="MBB0245486.1"/>
    <property type="molecule type" value="Genomic_DNA"/>
</dbReference>
<reference evidence="6" key="1">
    <citation type="submission" date="2019-10" db="EMBL/GenBank/DDBJ databases">
        <title>Streptomyces sp. nov., a novel actinobacterium isolated from alkaline environment.</title>
        <authorList>
            <person name="Golinska P."/>
        </authorList>
    </citation>
    <scope>NUCLEOTIDE SEQUENCE [LARGE SCALE GENOMIC DNA]</scope>
    <source>
        <strain evidence="6">DSM 42118</strain>
    </source>
</reference>
<dbReference type="NCBIfam" id="TIGR03934">
    <property type="entry name" value="TQXA_dom"/>
    <property type="match status" value="1"/>
</dbReference>
<keyword evidence="6" id="KW-1185">Reference proteome</keyword>
<organism evidence="5 6">
    <name type="scientific">Streptomyces alkaliphilus</name>
    <dbReference type="NCBI Taxonomy" id="1472722"/>
    <lineage>
        <taxon>Bacteria</taxon>
        <taxon>Bacillati</taxon>
        <taxon>Actinomycetota</taxon>
        <taxon>Actinomycetes</taxon>
        <taxon>Kitasatosporales</taxon>
        <taxon>Streptomycetaceae</taxon>
        <taxon>Streptomyces</taxon>
    </lineage>
</organism>
<keyword evidence="3" id="KW-0732">Signal</keyword>
<comment type="caution">
    <text evidence="5">The sequence shown here is derived from an EMBL/GenBank/DDBJ whole genome shotgun (WGS) entry which is preliminary data.</text>
</comment>
<dbReference type="AlphaFoldDB" id="A0A7W3Y2I7"/>
<dbReference type="NCBIfam" id="NF041528">
    <property type="entry name" value="strep_LAETG"/>
    <property type="match status" value="1"/>
</dbReference>
<name>A0A7W3Y2I7_9ACTN</name>
<sequence>MISVRKRVITRLAATVVASLMFVGGGIATAGSAAADETAVGTGGTTAQLVGLANDLSSTIKVGNKTYRGGLFTMNVDGGGTIKTYCIDFGTPTARNARYQETAWGSSVLAANPNAGKIHWILQNSYPQVDDLNALGQTVGLTGKEKLTPATAAAGTQAAIWRYSDPQHAASATPTGKAAEKLTEYLYENAGEIAEPEISLELTPPEVAGKPGQKLGPIGVKTSAGTVSIAPNTSAGVTVTDASGSPVTEAVDGSELYFDVPADAADGTASFTASATLAAEVGRVFKGIHTKTQTMILAGASEVSTSKTATANWASDGPAPTFSHQVDCVAGGVNLTVGNEGDQPFEFDFQGETHTIPAGGTKDIFVPVENKQEYHIVITDGEETLVEYHGVLDCEVSEPTPPAEGEEGQETEEPAEGEEEAEEETETENEPNPQGSGDDEVKDESPNLAETGSSSNVGMIAGIAIALLAAGGAAMFFIRKRGASSSS</sequence>
<dbReference type="RefSeq" id="WP_182606962.1">
    <property type="nucleotide sequence ID" value="NZ_VKHT01000507.1"/>
</dbReference>
<feature type="transmembrane region" description="Helical" evidence="2">
    <location>
        <begin position="457"/>
        <end position="478"/>
    </location>
</feature>
<evidence type="ECO:0000313" key="5">
    <source>
        <dbReference type="EMBL" id="MBB0245486.1"/>
    </source>
</evidence>
<dbReference type="InterPro" id="IPR013552">
    <property type="entry name" value="Thioester_dom"/>
</dbReference>
<protein>
    <submittedName>
        <fullName evidence="5">TQXA domain-containing protein</fullName>
    </submittedName>
</protein>
<keyword evidence="2" id="KW-1133">Transmembrane helix</keyword>
<evidence type="ECO:0000259" key="4">
    <source>
        <dbReference type="Pfam" id="PF08341"/>
    </source>
</evidence>
<dbReference type="Pfam" id="PF08341">
    <property type="entry name" value="TED"/>
    <property type="match status" value="1"/>
</dbReference>
<feature type="chain" id="PRO_5031455417" evidence="3">
    <location>
        <begin position="36"/>
        <end position="487"/>
    </location>
</feature>
<gene>
    <name evidence="5" type="ORF">FNQ90_15590</name>
</gene>
<feature type="domain" description="Thioester" evidence="4">
    <location>
        <begin position="84"/>
        <end position="190"/>
    </location>
</feature>
<evidence type="ECO:0000256" key="1">
    <source>
        <dbReference type="SAM" id="MobiDB-lite"/>
    </source>
</evidence>
<evidence type="ECO:0000256" key="2">
    <source>
        <dbReference type="SAM" id="Phobius"/>
    </source>
</evidence>
<dbReference type="InterPro" id="IPR023849">
    <property type="entry name" value="TQXA_dom"/>
</dbReference>
<dbReference type="Gene3D" id="1.10.150.480">
    <property type="match status" value="1"/>
</dbReference>
<proteinExistence type="predicted"/>
<accession>A0A7W3Y2I7</accession>